<dbReference type="EMBL" id="BMNH01000011">
    <property type="protein sequence ID" value="GGO72271.1"/>
    <property type="molecule type" value="Genomic_DNA"/>
</dbReference>
<dbReference type="GO" id="GO:0000256">
    <property type="term" value="P:allantoin catabolic process"/>
    <property type="evidence" value="ECO:0007669"/>
    <property type="project" value="InterPro"/>
</dbReference>
<dbReference type="GO" id="GO:0004848">
    <property type="term" value="F:ureidoglycolate hydrolase activity"/>
    <property type="evidence" value="ECO:0007669"/>
    <property type="project" value="InterPro"/>
</dbReference>
<organism evidence="5 6">
    <name type="scientific">Nonomuraea cavernae</name>
    <dbReference type="NCBI Taxonomy" id="2045107"/>
    <lineage>
        <taxon>Bacteria</taxon>
        <taxon>Bacillati</taxon>
        <taxon>Actinomycetota</taxon>
        <taxon>Actinomycetes</taxon>
        <taxon>Streptosporangiales</taxon>
        <taxon>Streptosporangiaceae</taxon>
        <taxon>Nonomuraea</taxon>
    </lineage>
</organism>
<gene>
    <name evidence="5" type="ORF">GCM10012289_39930</name>
</gene>
<protein>
    <recommendedName>
        <fullName evidence="7">Ureidoglycolate hydrolase</fullName>
    </recommendedName>
</protein>
<comment type="catalytic activity">
    <reaction evidence="4">
        <text>(S)-ureidoglycolate = urea + glyoxylate</text>
        <dbReference type="Rhea" id="RHEA:11304"/>
        <dbReference type="ChEBI" id="CHEBI:16199"/>
        <dbReference type="ChEBI" id="CHEBI:36655"/>
        <dbReference type="ChEBI" id="CHEBI:57296"/>
        <dbReference type="EC" id="4.3.2.3"/>
    </reaction>
</comment>
<keyword evidence="3" id="KW-0456">Lyase</keyword>
<dbReference type="RefSeq" id="WP_189125629.1">
    <property type="nucleotide sequence ID" value="NZ_BMNH01000011.1"/>
</dbReference>
<dbReference type="InterPro" id="IPR047233">
    <property type="entry name" value="UAH_cupin"/>
</dbReference>
<dbReference type="Pfam" id="PF04115">
    <property type="entry name" value="Ureidogly_lyase"/>
    <property type="match status" value="1"/>
</dbReference>
<sequence length="191" mass="21422">MLSPDSPQHVITPEEFTAEAFAPYGEVMSLDATPKLPINFYSGANAVHGPVRLDSDTPPEFLVFRVGLRGDNLRYLERHVEMTQTMIPLGGRPYVAVVAPPQVPLDNGFPVLDEIKAFIIPGDVSINLYRGTWHEPPFPSVDGQLFLITSHERLTRGLQCKVDENGELDQLDVEKRNPFHRTGQRVRVRLP</sequence>
<accession>A0A918DLB3</accession>
<name>A0A918DLB3_9ACTN</name>
<dbReference type="InterPro" id="IPR007247">
    <property type="entry name" value="Ureidogly_lyase"/>
</dbReference>
<evidence type="ECO:0000313" key="5">
    <source>
        <dbReference type="EMBL" id="GGO72271.1"/>
    </source>
</evidence>
<dbReference type="GO" id="GO:0006144">
    <property type="term" value="P:purine nucleobase metabolic process"/>
    <property type="evidence" value="ECO:0007669"/>
    <property type="project" value="UniProtKB-KW"/>
</dbReference>
<comment type="caution">
    <text evidence="5">The sequence shown here is derived from an EMBL/GenBank/DDBJ whole genome shotgun (WGS) entry which is preliminary data.</text>
</comment>
<dbReference type="InterPro" id="IPR011051">
    <property type="entry name" value="RmlC_Cupin_sf"/>
</dbReference>
<dbReference type="PANTHER" id="PTHR21221">
    <property type="entry name" value="UREIDOGLYCOLATE HYDROLASE"/>
    <property type="match status" value="1"/>
</dbReference>
<evidence type="ECO:0000256" key="4">
    <source>
        <dbReference type="ARBA" id="ARBA00047684"/>
    </source>
</evidence>
<dbReference type="CDD" id="cd20298">
    <property type="entry name" value="cupin_UAH"/>
    <property type="match status" value="1"/>
</dbReference>
<keyword evidence="2" id="KW-0659">Purine metabolism</keyword>
<proteinExistence type="predicted"/>
<dbReference type="SUPFAM" id="SSF51182">
    <property type="entry name" value="RmlC-like cupins"/>
    <property type="match status" value="1"/>
</dbReference>
<evidence type="ECO:0008006" key="7">
    <source>
        <dbReference type="Google" id="ProtNLM"/>
    </source>
</evidence>
<evidence type="ECO:0000256" key="1">
    <source>
        <dbReference type="ARBA" id="ARBA00011738"/>
    </source>
</evidence>
<comment type="subunit">
    <text evidence="1">Homodimer.</text>
</comment>
<evidence type="ECO:0000256" key="3">
    <source>
        <dbReference type="ARBA" id="ARBA00023239"/>
    </source>
</evidence>
<dbReference type="PANTHER" id="PTHR21221:SF1">
    <property type="entry name" value="UREIDOGLYCOLATE LYASE"/>
    <property type="match status" value="1"/>
</dbReference>
<dbReference type="GO" id="GO:0050385">
    <property type="term" value="F:ureidoglycolate lyase activity"/>
    <property type="evidence" value="ECO:0007669"/>
    <property type="project" value="UniProtKB-EC"/>
</dbReference>
<reference evidence="5" key="1">
    <citation type="journal article" date="2014" name="Int. J. Syst. Evol. Microbiol.">
        <title>Complete genome sequence of Corynebacterium casei LMG S-19264T (=DSM 44701T), isolated from a smear-ripened cheese.</title>
        <authorList>
            <consortium name="US DOE Joint Genome Institute (JGI-PGF)"/>
            <person name="Walter F."/>
            <person name="Albersmeier A."/>
            <person name="Kalinowski J."/>
            <person name="Ruckert C."/>
        </authorList>
    </citation>
    <scope>NUCLEOTIDE SEQUENCE</scope>
    <source>
        <strain evidence="5">CGMCC 4.7368</strain>
    </source>
</reference>
<evidence type="ECO:0000256" key="2">
    <source>
        <dbReference type="ARBA" id="ARBA00022631"/>
    </source>
</evidence>
<evidence type="ECO:0000313" key="6">
    <source>
        <dbReference type="Proteomes" id="UP000646523"/>
    </source>
</evidence>
<keyword evidence="6" id="KW-1185">Reference proteome</keyword>
<dbReference type="InterPro" id="IPR024060">
    <property type="entry name" value="Ureidoglycolate_lyase_dom_sf"/>
</dbReference>
<dbReference type="Proteomes" id="UP000646523">
    <property type="component" value="Unassembled WGS sequence"/>
</dbReference>
<reference evidence="5" key="2">
    <citation type="submission" date="2020-09" db="EMBL/GenBank/DDBJ databases">
        <authorList>
            <person name="Sun Q."/>
            <person name="Zhou Y."/>
        </authorList>
    </citation>
    <scope>NUCLEOTIDE SEQUENCE</scope>
    <source>
        <strain evidence="5">CGMCC 4.7368</strain>
    </source>
</reference>
<dbReference type="AlphaFoldDB" id="A0A918DLB3"/>
<dbReference type="Gene3D" id="2.60.120.480">
    <property type="entry name" value="Ureidoglycolate hydrolase"/>
    <property type="match status" value="1"/>
</dbReference>